<dbReference type="PROSITE" id="PS51462">
    <property type="entry name" value="NUDIX"/>
    <property type="match status" value="1"/>
</dbReference>
<organism evidence="2 3">
    <name type="scientific">Pseudocalidococcus azoricus BACA0444</name>
    <dbReference type="NCBI Taxonomy" id="2918990"/>
    <lineage>
        <taxon>Bacteria</taxon>
        <taxon>Bacillati</taxon>
        <taxon>Cyanobacteriota</taxon>
        <taxon>Cyanophyceae</taxon>
        <taxon>Acaryochloridales</taxon>
        <taxon>Thermosynechococcaceae</taxon>
        <taxon>Pseudocalidococcus</taxon>
        <taxon>Pseudocalidococcus azoricus</taxon>
    </lineage>
</organism>
<accession>A0AAE4FSF9</accession>
<name>A0AAE4FSF9_9CYAN</name>
<proteinExistence type="predicted"/>
<gene>
    <name evidence="2" type="ORF">RIF25_08990</name>
</gene>
<dbReference type="SUPFAM" id="SSF55811">
    <property type="entry name" value="Nudix"/>
    <property type="match status" value="1"/>
</dbReference>
<dbReference type="EMBL" id="JAVMIP010000007">
    <property type="protein sequence ID" value="MDS3860948.1"/>
    <property type="molecule type" value="Genomic_DNA"/>
</dbReference>
<evidence type="ECO:0000313" key="2">
    <source>
        <dbReference type="EMBL" id="MDS3860948.1"/>
    </source>
</evidence>
<feature type="domain" description="Nudix hydrolase" evidence="1">
    <location>
        <begin position="2"/>
        <end position="139"/>
    </location>
</feature>
<evidence type="ECO:0000259" key="1">
    <source>
        <dbReference type="PROSITE" id="PS51462"/>
    </source>
</evidence>
<dbReference type="Gene3D" id="3.90.79.10">
    <property type="entry name" value="Nucleoside Triphosphate Pyrophosphohydrolase"/>
    <property type="match status" value="1"/>
</dbReference>
<reference evidence="3" key="1">
    <citation type="submission" date="2023-07" db="EMBL/GenBank/DDBJ databases">
        <authorList>
            <person name="Luz R."/>
            <person name="Cordeiro R."/>
            <person name="Fonseca A."/>
            <person name="Goncalves V."/>
        </authorList>
    </citation>
    <scope>NUCLEOTIDE SEQUENCE [LARGE SCALE GENOMIC DNA]</scope>
    <source>
        <strain evidence="3">BACA0444</strain>
    </source>
</reference>
<evidence type="ECO:0000313" key="3">
    <source>
        <dbReference type="Proteomes" id="UP001268256"/>
    </source>
</evidence>
<dbReference type="RefSeq" id="WP_322878207.1">
    <property type="nucleotide sequence ID" value="NZ_JAVMIP010000007.1"/>
</dbReference>
<dbReference type="CDD" id="cd18882">
    <property type="entry name" value="NUDIX_Hydrolase"/>
    <property type="match status" value="1"/>
</dbReference>
<keyword evidence="3" id="KW-1185">Reference proteome</keyword>
<comment type="caution">
    <text evidence="2">The sequence shown here is derived from an EMBL/GenBank/DDBJ whole genome shotgun (WGS) entry which is preliminary data.</text>
</comment>
<dbReference type="Pfam" id="PF00293">
    <property type="entry name" value="NUDIX"/>
    <property type="match status" value="1"/>
</dbReference>
<dbReference type="AlphaFoldDB" id="A0AAE4FSF9"/>
<protein>
    <submittedName>
        <fullName evidence="2">NUDIX domain-containing protein</fullName>
    </submittedName>
</protein>
<sequence>MPSLTPVAIAILSQGSQFLMQLRDDLPGILYPGHWGLFGGHLEAGESPEAALRRELFEEISYCPPAVEFFGMYNDEKICRYVFWGQLAVGLEELDLREGWDLALVPEVAIRQGYFYSPKPNAEKPLGTVHQKIILDFIDASHLQARLG</sequence>
<dbReference type="InterPro" id="IPR000086">
    <property type="entry name" value="NUDIX_hydrolase_dom"/>
</dbReference>
<dbReference type="InterPro" id="IPR015797">
    <property type="entry name" value="NUDIX_hydrolase-like_dom_sf"/>
</dbReference>
<dbReference type="Proteomes" id="UP001268256">
    <property type="component" value="Unassembled WGS sequence"/>
</dbReference>